<comment type="subcellular location">
    <subcellularLocation>
        <location evidence="1">Cell envelope</location>
    </subcellularLocation>
</comment>
<dbReference type="STRING" id="650891.SAMN05216203_2813"/>
<evidence type="ECO:0000256" key="5">
    <source>
        <dbReference type="ARBA" id="ARBA00022729"/>
    </source>
</evidence>
<evidence type="ECO:0000256" key="1">
    <source>
        <dbReference type="ARBA" id="ARBA00004196"/>
    </source>
</evidence>
<keyword evidence="5 6" id="KW-0732">Signal</keyword>
<keyword evidence="4" id="KW-0408">Iron</keyword>
<dbReference type="Proteomes" id="UP000198644">
    <property type="component" value="Unassembled WGS sequence"/>
</dbReference>
<dbReference type="PROSITE" id="PS50983">
    <property type="entry name" value="FE_B12_PBP"/>
    <property type="match status" value="1"/>
</dbReference>
<feature type="signal peptide" evidence="6">
    <location>
        <begin position="1"/>
        <end position="22"/>
    </location>
</feature>
<feature type="chain" id="PRO_5011613371" evidence="6">
    <location>
        <begin position="23"/>
        <end position="294"/>
    </location>
</feature>
<dbReference type="CDD" id="cd01146">
    <property type="entry name" value="FhuD"/>
    <property type="match status" value="1"/>
</dbReference>
<sequence>MARAAFACLFLLGLLAGWPALAATPEDAPAPRIATVDWTLAETMLSLGVVPVGVAQIADYQAWVEEPRLPEEVVDLGLRAQPNRELMASLDLDHTLLSPLYRAIEPTLSHIAPVTTLATYTSGGDLWQNLVTTTRQVAEITGRQSGADDVIEQHRRRIDRVGDALDADLPPLLVIQFIDNRHVRVFGEGSLYNMVMERLGIENAWQGSTNLWGFATVGIEKLATPGHLVVVEPMPMGVREELEQNRLWQLLPPVRQQRLFHLPAVWSFGGLPSAARFAEELGQALTTRPPSKGI</sequence>
<dbReference type="AlphaFoldDB" id="A0A1I6J9T6"/>
<dbReference type="Gene3D" id="3.40.50.1980">
    <property type="entry name" value="Nitrogenase molybdenum iron protein domain"/>
    <property type="match status" value="2"/>
</dbReference>
<dbReference type="GO" id="GO:0030288">
    <property type="term" value="C:outer membrane-bounded periplasmic space"/>
    <property type="evidence" value="ECO:0007669"/>
    <property type="project" value="TreeGrafter"/>
</dbReference>
<dbReference type="Pfam" id="PF01497">
    <property type="entry name" value="Peripla_BP_2"/>
    <property type="match status" value="1"/>
</dbReference>
<feature type="domain" description="Fe/B12 periplasmic-binding" evidence="7">
    <location>
        <begin position="32"/>
        <end position="289"/>
    </location>
</feature>
<dbReference type="InterPro" id="IPR051313">
    <property type="entry name" value="Bact_iron-sidero_bind"/>
</dbReference>
<dbReference type="PANTHER" id="PTHR30532:SF1">
    <property type="entry name" value="IRON(3+)-HYDROXAMATE-BINDING PROTEIN FHUD"/>
    <property type="match status" value="1"/>
</dbReference>
<organism evidence="8 9">
    <name type="scientific">Marinobacter daqiaonensis</name>
    <dbReference type="NCBI Taxonomy" id="650891"/>
    <lineage>
        <taxon>Bacteria</taxon>
        <taxon>Pseudomonadati</taxon>
        <taxon>Pseudomonadota</taxon>
        <taxon>Gammaproteobacteria</taxon>
        <taxon>Pseudomonadales</taxon>
        <taxon>Marinobacteraceae</taxon>
        <taxon>Marinobacter</taxon>
    </lineage>
</organism>
<proteinExistence type="inferred from homology"/>
<dbReference type="InterPro" id="IPR002491">
    <property type="entry name" value="ABC_transptr_periplasmic_BD"/>
</dbReference>
<evidence type="ECO:0000256" key="3">
    <source>
        <dbReference type="ARBA" id="ARBA00022448"/>
    </source>
</evidence>
<keyword evidence="3" id="KW-0813">Transport</keyword>
<keyword evidence="4" id="KW-0410">Iron transport</keyword>
<keyword evidence="9" id="KW-1185">Reference proteome</keyword>
<keyword evidence="4" id="KW-0406">Ion transport</keyword>
<evidence type="ECO:0000256" key="6">
    <source>
        <dbReference type="SAM" id="SignalP"/>
    </source>
</evidence>
<dbReference type="RefSeq" id="WP_092014357.1">
    <property type="nucleotide sequence ID" value="NZ_FOYW01000002.1"/>
</dbReference>
<evidence type="ECO:0000259" key="7">
    <source>
        <dbReference type="PROSITE" id="PS50983"/>
    </source>
</evidence>
<evidence type="ECO:0000313" key="9">
    <source>
        <dbReference type="Proteomes" id="UP000198644"/>
    </source>
</evidence>
<accession>A0A1I6J9T6</accession>
<dbReference type="OrthoDB" id="6160519at2"/>
<comment type="similarity">
    <text evidence="2">Belongs to the bacterial solute-binding protein 8 family.</text>
</comment>
<reference evidence="9" key="1">
    <citation type="submission" date="2016-10" db="EMBL/GenBank/DDBJ databases">
        <authorList>
            <person name="Varghese N."/>
            <person name="Submissions S."/>
        </authorList>
    </citation>
    <scope>NUCLEOTIDE SEQUENCE [LARGE SCALE GENOMIC DNA]</scope>
    <source>
        <strain evidence="9">CGMCC 1.9167</strain>
    </source>
</reference>
<dbReference type="GO" id="GO:1901678">
    <property type="term" value="P:iron coordination entity transport"/>
    <property type="evidence" value="ECO:0007669"/>
    <property type="project" value="UniProtKB-ARBA"/>
</dbReference>
<evidence type="ECO:0000256" key="2">
    <source>
        <dbReference type="ARBA" id="ARBA00008814"/>
    </source>
</evidence>
<dbReference type="PANTHER" id="PTHR30532">
    <property type="entry name" value="IRON III DICITRATE-BINDING PERIPLASMIC PROTEIN"/>
    <property type="match status" value="1"/>
</dbReference>
<dbReference type="SUPFAM" id="SSF53807">
    <property type="entry name" value="Helical backbone' metal receptor"/>
    <property type="match status" value="1"/>
</dbReference>
<protein>
    <submittedName>
        <fullName evidence="8">Iron complex transport system substrate-binding protein</fullName>
    </submittedName>
</protein>
<name>A0A1I6J9T6_9GAMM</name>
<dbReference type="PRINTS" id="PR01715">
    <property type="entry name" value="FERRIBNDNGPP"/>
</dbReference>
<evidence type="ECO:0000313" key="8">
    <source>
        <dbReference type="EMBL" id="SFR75714.1"/>
    </source>
</evidence>
<gene>
    <name evidence="8" type="ORF">SAMN05216203_2813</name>
</gene>
<dbReference type="EMBL" id="FOYW01000002">
    <property type="protein sequence ID" value="SFR75714.1"/>
    <property type="molecule type" value="Genomic_DNA"/>
</dbReference>
<evidence type="ECO:0000256" key="4">
    <source>
        <dbReference type="ARBA" id="ARBA00022496"/>
    </source>
</evidence>